<dbReference type="InterPro" id="IPR036388">
    <property type="entry name" value="WH-like_DNA-bd_sf"/>
</dbReference>
<keyword evidence="7" id="KW-1185">Reference proteome</keyword>
<gene>
    <name evidence="6" type="ORF">Q760_05320</name>
</gene>
<comment type="similarity">
    <text evidence="1">Belongs to the LysR transcriptional regulatory family.</text>
</comment>
<keyword evidence="2" id="KW-0805">Transcription regulation</keyword>
<evidence type="ECO:0000256" key="1">
    <source>
        <dbReference type="ARBA" id="ARBA00009437"/>
    </source>
</evidence>
<dbReference type="GO" id="GO:0003677">
    <property type="term" value="F:DNA binding"/>
    <property type="evidence" value="ECO:0007669"/>
    <property type="project" value="UniProtKB-KW"/>
</dbReference>
<dbReference type="GO" id="GO:0032993">
    <property type="term" value="C:protein-DNA complex"/>
    <property type="evidence" value="ECO:0007669"/>
    <property type="project" value="TreeGrafter"/>
</dbReference>
<sequence>MDIELRHLRYFVAVAEELHFGRAAQRLHMAQPPLSQAIRQLEAAVGCPLLTRTSRSVRTTPAGDAFLDRARRTLRNVDRDVGEARSIGRGEAGVLHLGYVGSVMMTVLPQVLRRHLDELPGVELRLHESFTARVVDGLLDGSIDAGVVRDPDPVPGLVTTPLLTEAYVAVVPATHPAATAAEASVLALRDDPFVGPPRSAGARAFEKPLSLCEERGFRPAVAHEASHWLTILRLVGAGLGVTIAPECVRTIAGPDVRCLALPEARVRSDVALVHREGEARPMVAAFERVAARCAGEPCP</sequence>
<protein>
    <submittedName>
        <fullName evidence="6">LysR family transcriptional regulator</fullName>
    </submittedName>
</protein>
<dbReference type="PROSITE" id="PS50931">
    <property type="entry name" value="HTH_LYSR"/>
    <property type="match status" value="1"/>
</dbReference>
<dbReference type="SUPFAM" id="SSF53850">
    <property type="entry name" value="Periplasmic binding protein-like II"/>
    <property type="match status" value="1"/>
</dbReference>
<evidence type="ECO:0000313" key="6">
    <source>
        <dbReference type="EMBL" id="KGM00904.1"/>
    </source>
</evidence>
<dbReference type="Gene3D" id="3.40.190.10">
    <property type="entry name" value="Periplasmic binding protein-like II"/>
    <property type="match status" value="2"/>
</dbReference>
<dbReference type="SUPFAM" id="SSF46785">
    <property type="entry name" value="Winged helix' DNA-binding domain"/>
    <property type="match status" value="1"/>
</dbReference>
<evidence type="ECO:0000256" key="2">
    <source>
        <dbReference type="ARBA" id="ARBA00023015"/>
    </source>
</evidence>
<dbReference type="RefSeq" id="WP_034634326.1">
    <property type="nucleotide sequence ID" value="NZ_AXNT01000151.1"/>
</dbReference>
<dbReference type="Gene3D" id="1.10.10.10">
    <property type="entry name" value="Winged helix-like DNA-binding domain superfamily/Winged helix DNA-binding domain"/>
    <property type="match status" value="1"/>
</dbReference>
<dbReference type="InterPro" id="IPR000847">
    <property type="entry name" value="LysR_HTH_N"/>
</dbReference>
<comment type="caution">
    <text evidence="6">The sequence shown here is derived from an EMBL/GenBank/DDBJ whole genome shotgun (WGS) entry which is preliminary data.</text>
</comment>
<proteinExistence type="inferred from homology"/>
<organism evidence="6 7">
    <name type="scientific">Cellulomonas cellasea DSM 20118</name>
    <dbReference type="NCBI Taxonomy" id="1408250"/>
    <lineage>
        <taxon>Bacteria</taxon>
        <taxon>Bacillati</taxon>
        <taxon>Actinomycetota</taxon>
        <taxon>Actinomycetes</taxon>
        <taxon>Micrococcales</taxon>
        <taxon>Cellulomonadaceae</taxon>
        <taxon>Cellulomonas</taxon>
    </lineage>
</organism>
<dbReference type="PANTHER" id="PTHR30346:SF0">
    <property type="entry name" value="HCA OPERON TRANSCRIPTIONAL ACTIVATOR HCAR"/>
    <property type="match status" value="1"/>
</dbReference>
<dbReference type="Pfam" id="PF03466">
    <property type="entry name" value="LysR_substrate"/>
    <property type="match status" value="1"/>
</dbReference>
<dbReference type="AlphaFoldDB" id="A0A0A0B523"/>
<dbReference type="Pfam" id="PF00126">
    <property type="entry name" value="HTH_1"/>
    <property type="match status" value="1"/>
</dbReference>
<dbReference type="FunFam" id="1.10.10.10:FF:000001">
    <property type="entry name" value="LysR family transcriptional regulator"/>
    <property type="match status" value="1"/>
</dbReference>
<dbReference type="InterPro" id="IPR036390">
    <property type="entry name" value="WH_DNA-bd_sf"/>
</dbReference>
<dbReference type="GO" id="GO:0003700">
    <property type="term" value="F:DNA-binding transcription factor activity"/>
    <property type="evidence" value="ECO:0007669"/>
    <property type="project" value="InterPro"/>
</dbReference>
<evidence type="ECO:0000256" key="4">
    <source>
        <dbReference type="ARBA" id="ARBA00023163"/>
    </source>
</evidence>
<dbReference type="InterPro" id="IPR005119">
    <property type="entry name" value="LysR_subst-bd"/>
</dbReference>
<reference evidence="6 7" key="1">
    <citation type="submission" date="2013-10" db="EMBL/GenBank/DDBJ databases">
        <authorList>
            <person name="Wang G."/>
            <person name="Zhuang W."/>
        </authorList>
    </citation>
    <scope>NUCLEOTIDE SEQUENCE [LARGE SCALE GENOMIC DNA]</scope>
    <source>
        <strain evidence="6 7">DSM 20118</strain>
    </source>
</reference>
<accession>A0A0A0B523</accession>
<evidence type="ECO:0000259" key="5">
    <source>
        <dbReference type="PROSITE" id="PS50931"/>
    </source>
</evidence>
<dbReference type="EMBL" id="AXNT01000151">
    <property type="protein sequence ID" value="KGM00904.1"/>
    <property type="molecule type" value="Genomic_DNA"/>
</dbReference>
<dbReference type="Proteomes" id="UP000029833">
    <property type="component" value="Unassembled WGS sequence"/>
</dbReference>
<dbReference type="STRING" id="1408250.Q760_05320"/>
<feature type="domain" description="HTH lysR-type" evidence="5">
    <location>
        <begin position="3"/>
        <end position="60"/>
    </location>
</feature>
<evidence type="ECO:0000313" key="7">
    <source>
        <dbReference type="Proteomes" id="UP000029833"/>
    </source>
</evidence>
<keyword evidence="4" id="KW-0804">Transcription</keyword>
<dbReference type="OrthoDB" id="9789529at2"/>
<dbReference type="CDD" id="cd08414">
    <property type="entry name" value="PBP2_LTTR_aromatics_like"/>
    <property type="match status" value="1"/>
</dbReference>
<keyword evidence="3" id="KW-0238">DNA-binding</keyword>
<name>A0A0A0B523_9CELL</name>
<dbReference type="PANTHER" id="PTHR30346">
    <property type="entry name" value="TRANSCRIPTIONAL DUAL REGULATOR HCAR-RELATED"/>
    <property type="match status" value="1"/>
</dbReference>
<evidence type="ECO:0000256" key="3">
    <source>
        <dbReference type="ARBA" id="ARBA00023125"/>
    </source>
</evidence>
<dbReference type="PRINTS" id="PR00039">
    <property type="entry name" value="HTHLYSR"/>
</dbReference>